<dbReference type="PANTHER" id="PTHR11006">
    <property type="entry name" value="PROTEIN ARGININE N-METHYLTRANSFERASE"/>
    <property type="match status" value="1"/>
</dbReference>
<dbReference type="KEGG" id="pgis:I6I06_29185"/>
<accession>A0A7T4N9U5</accession>
<keyword evidence="1" id="KW-0687">Ribonucleoprotein</keyword>
<organism evidence="1 2">
    <name type="scientific">Paraburkholderia ginsengisoli</name>
    <dbReference type="NCBI Taxonomy" id="311231"/>
    <lineage>
        <taxon>Bacteria</taxon>
        <taxon>Pseudomonadati</taxon>
        <taxon>Pseudomonadota</taxon>
        <taxon>Betaproteobacteria</taxon>
        <taxon>Burkholderiales</taxon>
        <taxon>Burkholderiaceae</taxon>
        <taxon>Paraburkholderia</taxon>
    </lineage>
</organism>
<dbReference type="InterPro" id="IPR025799">
    <property type="entry name" value="Arg_MeTrfase"/>
</dbReference>
<keyword evidence="2" id="KW-1185">Reference proteome</keyword>
<dbReference type="Gene3D" id="3.40.50.150">
    <property type="entry name" value="Vaccinia Virus protein VP39"/>
    <property type="match status" value="1"/>
</dbReference>
<dbReference type="Pfam" id="PF06325">
    <property type="entry name" value="PrmA"/>
    <property type="match status" value="1"/>
</dbReference>
<dbReference type="AlphaFoldDB" id="A0A7T4N9U5"/>
<sequence length="314" mass="35065">MGDRMYFDYATDSHLRLLLRLDRGQAVRRAIQRVVKPGHRVFDAGTGTGLLSFMALQCGASEVVAVDNANLPIATALAEENKFSSKIKFIEADLFDIEVPEVTGKFDVVLGFMYMNNILLDETRAEVVYKLAKRYGASDVKIIPNGIRYSAQLVEYPVQDIVTYESDLNAAGILLESTYGFKFESLIKKAKEEIPVQIACPTYHGHYSWQPGQASASARFERGSFRSLSRPTAFYTCGLDSLEAPFSRMPQTASLSTAQSGKADGVIWQQELIYDDIVIWTTETFSPFRTPRIVTAGETMTLDLGEQWKSSKYL</sequence>
<keyword evidence="1" id="KW-0614">Plasmid</keyword>
<dbReference type="GO" id="GO:0016274">
    <property type="term" value="F:protein-arginine N-methyltransferase activity"/>
    <property type="evidence" value="ECO:0007669"/>
    <property type="project" value="InterPro"/>
</dbReference>
<dbReference type="GO" id="GO:0005840">
    <property type="term" value="C:ribosome"/>
    <property type="evidence" value="ECO:0007669"/>
    <property type="project" value="UniProtKB-KW"/>
</dbReference>
<dbReference type="CDD" id="cd02440">
    <property type="entry name" value="AdoMet_MTases"/>
    <property type="match status" value="1"/>
</dbReference>
<dbReference type="GO" id="GO:0042054">
    <property type="term" value="F:histone methyltransferase activity"/>
    <property type="evidence" value="ECO:0007669"/>
    <property type="project" value="TreeGrafter"/>
</dbReference>
<name>A0A7T4N9U5_9BURK</name>
<keyword evidence="1" id="KW-0808">Transferase</keyword>
<reference evidence="1 2" key="1">
    <citation type="submission" date="2020-12" db="EMBL/GenBank/DDBJ databases">
        <title>FDA dAtabase for Regulatory Grade micrObial Sequences (FDA-ARGOS): Supporting development and validation of Infectious Disease Dx tests.</title>
        <authorList>
            <person name="Nelson B."/>
            <person name="Plummer A."/>
            <person name="Tallon L."/>
            <person name="Sadzewicz L."/>
            <person name="Zhao X."/>
            <person name="Boylan J."/>
            <person name="Ott S."/>
            <person name="Bowen H."/>
            <person name="Vavikolanu K."/>
            <person name="Mehta A."/>
            <person name="Aluvathingal J."/>
            <person name="Nadendla S."/>
            <person name="Myers T."/>
            <person name="Yan Y."/>
            <person name="Sichtig H."/>
        </authorList>
    </citation>
    <scope>NUCLEOTIDE SEQUENCE [LARGE SCALE GENOMIC DNA]</scope>
    <source>
        <strain evidence="1 2">FDAARGOS_1049</strain>
        <plasmid evidence="1 2">unnamed</plasmid>
    </source>
</reference>
<protein>
    <submittedName>
        <fullName evidence="1">50S ribosomal protein L11 methyltransferase</fullName>
    </submittedName>
</protein>
<evidence type="ECO:0000313" key="1">
    <source>
        <dbReference type="EMBL" id="QQC67889.1"/>
    </source>
</evidence>
<dbReference type="PANTHER" id="PTHR11006:SF4">
    <property type="entry name" value="PROTEIN ARGININE N-METHYLTRANSFERASE 7"/>
    <property type="match status" value="1"/>
</dbReference>
<keyword evidence="1" id="KW-0689">Ribosomal protein</keyword>
<gene>
    <name evidence="1" type="ORF">I6I06_29185</name>
</gene>
<evidence type="ECO:0000313" key="2">
    <source>
        <dbReference type="Proteomes" id="UP000595610"/>
    </source>
</evidence>
<dbReference type="EMBL" id="CP066077">
    <property type="protein sequence ID" value="QQC67889.1"/>
    <property type="molecule type" value="Genomic_DNA"/>
</dbReference>
<geneLocation type="plasmid" evidence="1 2">
    <name>unnamed</name>
</geneLocation>
<keyword evidence="1" id="KW-0489">Methyltransferase</keyword>
<proteinExistence type="predicted"/>
<dbReference type="InterPro" id="IPR029063">
    <property type="entry name" value="SAM-dependent_MTases_sf"/>
</dbReference>
<dbReference type="GO" id="GO:0032259">
    <property type="term" value="P:methylation"/>
    <property type="evidence" value="ECO:0007669"/>
    <property type="project" value="UniProtKB-KW"/>
</dbReference>
<dbReference type="RefSeq" id="WP_042329726.1">
    <property type="nucleotide sequence ID" value="NZ_CP066077.1"/>
</dbReference>
<dbReference type="Proteomes" id="UP000595610">
    <property type="component" value="Plasmid unnamed"/>
</dbReference>
<dbReference type="SUPFAM" id="SSF53335">
    <property type="entry name" value="S-adenosyl-L-methionine-dependent methyltransferases"/>
    <property type="match status" value="1"/>
</dbReference>